<dbReference type="Proteomes" id="UP001596364">
    <property type="component" value="Unassembled WGS sequence"/>
</dbReference>
<dbReference type="InterPro" id="IPR011622">
    <property type="entry name" value="7TMR_DISM_rcpt_extracell_dom2"/>
</dbReference>
<feature type="transmembrane region" description="Helical" evidence="4">
    <location>
        <begin position="253"/>
        <end position="274"/>
    </location>
</feature>
<name>A0ABW1XHF9_9ALTE</name>
<dbReference type="Pfam" id="PF07696">
    <property type="entry name" value="7TMR-DISMED2"/>
    <property type="match status" value="1"/>
</dbReference>
<feature type="transmembrane region" description="Helical" evidence="4">
    <location>
        <begin position="286"/>
        <end position="303"/>
    </location>
</feature>
<dbReference type="SUPFAM" id="SSF55073">
    <property type="entry name" value="Nucleotide cyclase"/>
    <property type="match status" value="1"/>
</dbReference>
<evidence type="ECO:0000313" key="6">
    <source>
        <dbReference type="EMBL" id="MFC6439214.1"/>
    </source>
</evidence>
<protein>
    <recommendedName>
        <fullName evidence="1">diguanylate cyclase</fullName>
        <ecNumber evidence="1">2.7.7.65</ecNumber>
    </recommendedName>
</protein>
<keyword evidence="6" id="KW-0548">Nucleotidyltransferase</keyword>
<reference evidence="7" key="1">
    <citation type="journal article" date="2019" name="Int. J. Syst. Evol. Microbiol.">
        <title>The Global Catalogue of Microorganisms (GCM) 10K type strain sequencing project: providing services to taxonomists for standard genome sequencing and annotation.</title>
        <authorList>
            <consortium name="The Broad Institute Genomics Platform"/>
            <consortium name="The Broad Institute Genome Sequencing Center for Infectious Disease"/>
            <person name="Wu L."/>
            <person name="Ma J."/>
        </authorList>
    </citation>
    <scope>NUCLEOTIDE SEQUENCE [LARGE SCALE GENOMIC DNA]</scope>
    <source>
        <strain evidence="7">CGMCC 1.16031</strain>
    </source>
</reference>
<dbReference type="Gene3D" id="2.60.40.2380">
    <property type="match status" value="1"/>
</dbReference>
<comment type="catalytic activity">
    <reaction evidence="2">
        <text>2 GTP = 3',3'-c-di-GMP + 2 diphosphate</text>
        <dbReference type="Rhea" id="RHEA:24898"/>
        <dbReference type="ChEBI" id="CHEBI:33019"/>
        <dbReference type="ChEBI" id="CHEBI:37565"/>
        <dbReference type="ChEBI" id="CHEBI:58805"/>
        <dbReference type="EC" id="2.7.7.65"/>
    </reaction>
</comment>
<dbReference type="RefSeq" id="WP_165490704.1">
    <property type="nucleotide sequence ID" value="NZ_JBHSUS010000001.1"/>
</dbReference>
<keyword evidence="4" id="KW-1133">Transmembrane helix</keyword>
<dbReference type="Gene3D" id="3.30.70.270">
    <property type="match status" value="1"/>
</dbReference>
<evidence type="ECO:0000256" key="4">
    <source>
        <dbReference type="SAM" id="Phobius"/>
    </source>
</evidence>
<dbReference type="SMART" id="SM00267">
    <property type="entry name" value="GGDEF"/>
    <property type="match status" value="1"/>
</dbReference>
<dbReference type="PANTHER" id="PTHR45138:SF9">
    <property type="entry name" value="DIGUANYLATE CYCLASE DGCM-RELATED"/>
    <property type="match status" value="1"/>
</dbReference>
<dbReference type="EMBL" id="JBHSUS010000001">
    <property type="protein sequence ID" value="MFC6439214.1"/>
    <property type="molecule type" value="Genomic_DNA"/>
</dbReference>
<feature type="transmembrane region" description="Helical" evidence="4">
    <location>
        <begin position="221"/>
        <end position="241"/>
    </location>
</feature>
<keyword evidence="6" id="KW-0808">Transferase</keyword>
<evidence type="ECO:0000256" key="3">
    <source>
        <dbReference type="SAM" id="Coils"/>
    </source>
</evidence>
<keyword evidence="4" id="KW-0472">Membrane</keyword>
<evidence type="ECO:0000313" key="7">
    <source>
        <dbReference type="Proteomes" id="UP001596364"/>
    </source>
</evidence>
<dbReference type="Pfam" id="PF07695">
    <property type="entry name" value="7TMR-DISM_7TM"/>
    <property type="match status" value="1"/>
</dbReference>
<dbReference type="InterPro" id="IPR029787">
    <property type="entry name" value="Nucleotide_cyclase"/>
</dbReference>
<dbReference type="Pfam" id="PF00990">
    <property type="entry name" value="GGDEF"/>
    <property type="match status" value="1"/>
</dbReference>
<dbReference type="InterPro" id="IPR050469">
    <property type="entry name" value="Diguanylate_Cyclase"/>
</dbReference>
<dbReference type="InterPro" id="IPR043128">
    <property type="entry name" value="Rev_trsase/Diguanyl_cyclase"/>
</dbReference>
<evidence type="ECO:0000256" key="1">
    <source>
        <dbReference type="ARBA" id="ARBA00012528"/>
    </source>
</evidence>
<feature type="domain" description="GGDEF" evidence="5">
    <location>
        <begin position="470"/>
        <end position="600"/>
    </location>
</feature>
<feature type="transmembrane region" description="Helical" evidence="4">
    <location>
        <begin position="371"/>
        <end position="390"/>
    </location>
</feature>
<keyword evidence="3" id="KW-0175">Coiled coil</keyword>
<feature type="coiled-coil region" evidence="3">
    <location>
        <begin position="408"/>
        <end position="435"/>
    </location>
</feature>
<keyword evidence="7" id="KW-1185">Reference proteome</keyword>
<dbReference type="NCBIfam" id="TIGR00254">
    <property type="entry name" value="GGDEF"/>
    <property type="match status" value="1"/>
</dbReference>
<dbReference type="InterPro" id="IPR000160">
    <property type="entry name" value="GGDEF_dom"/>
</dbReference>
<comment type="caution">
    <text evidence="6">The sequence shown here is derived from an EMBL/GenBank/DDBJ whole genome shotgun (WGS) entry which is preliminary data.</text>
</comment>
<gene>
    <name evidence="6" type="ORF">ACFP85_03485</name>
</gene>
<dbReference type="EC" id="2.7.7.65" evidence="1"/>
<sequence length="600" mass="67766">MLLLSCLVLFTLPSKSQPLQSENTSVLPFLLSDLQEGQRLAPYYLQWHDESDQATLSDALVALSDNRFLQPKVYHSQGLQKGAIWVLAQVNNDLTDTRQLVLEYVDHQLIDFTLYTASEKQGNYSLQAYLSLTQSFSTRQLAHHRFAAEITFEPKQTNWVLVRLGSDGQGFIFPNLRLWSPDAFAQQSSREVGLLAFLAGGCVVMALFALVTGVSTGIRYFYIYSAYSVSKVFAWGMITGVGHRFFVTDNFDWNYMSLAGGSSILFGIWFTRVFLETRRHVPKIDCLLQIMMANSALLILAALLKIKLMAVLCITVAMLLYPINFIAALIRWRQGTPQAAVFALGWGLLMAGLFSQALRDLGWIEHNLINYYWPPVASFSEVVVIMFAMGMQVFQLRKQKEEVEYRYARHLEHEAVNLEREVAFRTAELEVAKRRAERDAQTDPLTGICNRRSFFLKATASVEKANNDGLNVSLMMFDLDKFKSINDRFGHKTGDDALKLFTQTVKQYIRANDVFARLGGEEFVLLTCRDTQDAEKLAEQLRIATTQIELRCEKGEVKLSTSIGLAHLATSSHIDELLVRADNVLYAAKDTGRNQVFVAS</sequence>
<dbReference type="GO" id="GO:0052621">
    <property type="term" value="F:diguanylate cyclase activity"/>
    <property type="evidence" value="ECO:0007669"/>
    <property type="project" value="UniProtKB-EC"/>
</dbReference>
<feature type="transmembrane region" description="Helical" evidence="4">
    <location>
        <begin position="192"/>
        <end position="214"/>
    </location>
</feature>
<evidence type="ECO:0000259" key="5">
    <source>
        <dbReference type="PROSITE" id="PS50887"/>
    </source>
</evidence>
<dbReference type="InterPro" id="IPR011623">
    <property type="entry name" value="7TMR_DISM_rcpt_extracell_dom1"/>
</dbReference>
<organism evidence="6 7">
    <name type="scientific">Pseudobowmanella zhangzhouensis</name>
    <dbReference type="NCBI Taxonomy" id="1537679"/>
    <lineage>
        <taxon>Bacteria</taxon>
        <taxon>Pseudomonadati</taxon>
        <taxon>Pseudomonadota</taxon>
        <taxon>Gammaproteobacteria</taxon>
        <taxon>Alteromonadales</taxon>
        <taxon>Alteromonadaceae</taxon>
    </lineage>
</organism>
<evidence type="ECO:0000256" key="2">
    <source>
        <dbReference type="ARBA" id="ARBA00034247"/>
    </source>
</evidence>
<dbReference type="PROSITE" id="PS50887">
    <property type="entry name" value="GGDEF"/>
    <property type="match status" value="1"/>
</dbReference>
<dbReference type="CDD" id="cd01949">
    <property type="entry name" value="GGDEF"/>
    <property type="match status" value="1"/>
</dbReference>
<proteinExistence type="predicted"/>
<accession>A0ABW1XHF9</accession>
<feature type="transmembrane region" description="Helical" evidence="4">
    <location>
        <begin position="339"/>
        <end position="359"/>
    </location>
</feature>
<feature type="transmembrane region" description="Helical" evidence="4">
    <location>
        <begin position="309"/>
        <end position="332"/>
    </location>
</feature>
<dbReference type="PANTHER" id="PTHR45138">
    <property type="entry name" value="REGULATORY COMPONENTS OF SENSORY TRANSDUCTION SYSTEM"/>
    <property type="match status" value="1"/>
</dbReference>
<keyword evidence="4" id="KW-0812">Transmembrane</keyword>